<organism evidence="1 2">
    <name type="scientific">Sinorhizobium fredii (strain USDA 257)</name>
    <dbReference type="NCBI Taxonomy" id="1185652"/>
    <lineage>
        <taxon>Bacteria</taxon>
        <taxon>Pseudomonadati</taxon>
        <taxon>Pseudomonadota</taxon>
        <taxon>Alphaproteobacteria</taxon>
        <taxon>Hyphomicrobiales</taxon>
        <taxon>Rhizobiaceae</taxon>
        <taxon>Sinorhizobium/Ensifer group</taxon>
        <taxon>Sinorhizobium</taxon>
    </lineage>
</organism>
<dbReference type="AlphaFoldDB" id="I3X3H2"/>
<accession>I3X3H2</accession>
<name>I3X3H2_SINF2</name>
<gene>
    <name evidence="1" type="ORF">USDA257_c18410</name>
</gene>
<evidence type="ECO:0000313" key="1">
    <source>
        <dbReference type="EMBL" id="AFL50428.1"/>
    </source>
</evidence>
<evidence type="ECO:0000313" key="2">
    <source>
        <dbReference type="Proteomes" id="UP000006180"/>
    </source>
</evidence>
<protein>
    <submittedName>
        <fullName evidence="1">Uncharacterized protein</fullName>
    </submittedName>
</protein>
<dbReference type="KEGG" id="sfd:USDA257_c18410"/>
<dbReference type="Proteomes" id="UP000006180">
    <property type="component" value="Chromosome"/>
</dbReference>
<dbReference type="HOGENOM" id="CLU_3317047_0_0_5"/>
<dbReference type="PATRIC" id="fig|1185652.3.peg.1905"/>
<dbReference type="EMBL" id="CP003563">
    <property type="protein sequence ID" value="AFL50428.1"/>
    <property type="molecule type" value="Genomic_DNA"/>
</dbReference>
<sequence>MISLAEEKHFEAMSRCPLSAHSLNVLQRCRSINLRLSAA</sequence>
<proteinExistence type="predicted"/>
<reference evidence="1 2" key="1">
    <citation type="journal article" date="2012" name="J. Bacteriol.">
        <title>Complete genome sequence of the broad-host-range strain Sinorhizobium fredii USDA257.</title>
        <authorList>
            <person name="Schuldes J."/>
            <person name="Rodriguez Orbegoso M."/>
            <person name="Schmeisser C."/>
            <person name="Krishnan H.B."/>
            <person name="Daniel R."/>
            <person name="Streit W.R."/>
        </authorList>
    </citation>
    <scope>NUCLEOTIDE SEQUENCE [LARGE SCALE GENOMIC DNA]</scope>
    <source>
        <strain evidence="1 2">USDA 257</strain>
    </source>
</reference>